<dbReference type="EMBL" id="JBHRZG010000012">
    <property type="protein sequence ID" value="MFC3833595.1"/>
    <property type="molecule type" value="Genomic_DNA"/>
</dbReference>
<evidence type="ECO:0000256" key="1">
    <source>
        <dbReference type="SAM" id="MobiDB-lite"/>
    </source>
</evidence>
<evidence type="ECO:0000313" key="3">
    <source>
        <dbReference type="Proteomes" id="UP001595803"/>
    </source>
</evidence>
<feature type="region of interest" description="Disordered" evidence="1">
    <location>
        <begin position="12"/>
        <end position="36"/>
    </location>
</feature>
<dbReference type="Proteomes" id="UP001595803">
    <property type="component" value="Unassembled WGS sequence"/>
</dbReference>
<keyword evidence="3" id="KW-1185">Reference proteome</keyword>
<reference evidence="3" key="1">
    <citation type="journal article" date="2019" name="Int. J. Syst. Evol. Microbiol.">
        <title>The Global Catalogue of Microorganisms (GCM) 10K type strain sequencing project: providing services to taxonomists for standard genome sequencing and annotation.</title>
        <authorList>
            <consortium name="The Broad Institute Genomics Platform"/>
            <consortium name="The Broad Institute Genome Sequencing Center for Infectious Disease"/>
            <person name="Wu L."/>
            <person name="Ma J."/>
        </authorList>
    </citation>
    <scope>NUCLEOTIDE SEQUENCE [LARGE SCALE GENOMIC DNA]</scope>
    <source>
        <strain evidence="3">CCTCC AB 2017081</strain>
    </source>
</reference>
<gene>
    <name evidence="2" type="ORF">ACFOSB_12065</name>
</gene>
<evidence type="ECO:0000313" key="2">
    <source>
        <dbReference type="EMBL" id="MFC3833595.1"/>
    </source>
</evidence>
<sequence>MTVVVPLTLPERPTDVPKYAPSGRTETVSAPEGWPGDTPSRLTFFALERVGGHVRFDPMSLGADEREQALAAGRGRLRGLVAVPVSYLQQAGDDGQGVLAVIGGVKVRLVSLSPVPADAHEGFTVMGVYNGQPDVTNL</sequence>
<comment type="caution">
    <text evidence="2">The sequence shown here is derived from an EMBL/GenBank/DDBJ whole genome shotgun (WGS) entry which is preliminary data.</text>
</comment>
<proteinExistence type="predicted"/>
<accession>A0ABV7ZA71</accession>
<protein>
    <submittedName>
        <fullName evidence="2">Uncharacterized protein</fullName>
    </submittedName>
</protein>
<dbReference type="RefSeq" id="WP_295814043.1">
    <property type="nucleotide sequence ID" value="NZ_JBHRZG010000012.1"/>
</dbReference>
<name>A0ABV7ZA71_9DEIO</name>
<organism evidence="2 3">
    <name type="scientific">Deinococcus rufus</name>
    <dbReference type="NCBI Taxonomy" id="2136097"/>
    <lineage>
        <taxon>Bacteria</taxon>
        <taxon>Thermotogati</taxon>
        <taxon>Deinococcota</taxon>
        <taxon>Deinococci</taxon>
        <taxon>Deinococcales</taxon>
        <taxon>Deinococcaceae</taxon>
        <taxon>Deinococcus</taxon>
    </lineage>
</organism>